<keyword evidence="2" id="KW-1185">Reference proteome</keyword>
<dbReference type="RefSeq" id="WP_017133649.1">
    <property type="nucleotide sequence ID" value="NZ_CP014135.1"/>
</dbReference>
<dbReference type="PROSITE" id="PS51725">
    <property type="entry name" value="ABM"/>
    <property type="match status" value="1"/>
</dbReference>
<protein>
    <submittedName>
        <fullName evidence="1">Oxidoreductase</fullName>
    </submittedName>
</protein>
<dbReference type="Gene3D" id="3.30.70.100">
    <property type="match status" value="1"/>
</dbReference>
<name>A0A0X1T680_PSEAA</name>
<dbReference type="InterPro" id="IPR011008">
    <property type="entry name" value="Dimeric_a/b-barrel"/>
</dbReference>
<evidence type="ECO:0000313" key="2">
    <source>
        <dbReference type="Proteomes" id="UP000063229"/>
    </source>
</evidence>
<sequence>MSDRISFIVRLPAKPGHVEELKKGLLFVTDQMANEPDFVTTWIHHPVDDPDTIVLYETWDCSMEYFMSHHMKASYRADYEAVLSKVLRTERSFEFLVPFKEYPKAT</sequence>
<dbReference type="InterPro" id="IPR007138">
    <property type="entry name" value="ABM_dom"/>
</dbReference>
<proteinExistence type="predicted"/>
<accession>A0A0X1T680</accession>
<gene>
    <name evidence="1" type="ORF">AWM79_20905</name>
</gene>
<dbReference type="KEGG" id="pagb:AWM79_20905"/>
<dbReference type="Pfam" id="PF03992">
    <property type="entry name" value="ABM"/>
    <property type="match status" value="1"/>
</dbReference>
<dbReference type="OrthoDB" id="678044at2"/>
<reference evidence="1 2" key="1">
    <citation type="submission" date="2016-01" db="EMBL/GenBank/DDBJ databases">
        <authorList>
            <person name="McClelland M."/>
            <person name="Jain A."/>
            <person name="Saraogi P."/>
            <person name="Mendelson R."/>
            <person name="Westerman R."/>
            <person name="SanMiguel P."/>
            <person name="Csonka L."/>
        </authorList>
    </citation>
    <scope>NUCLEOTIDE SEQUENCE [LARGE SCALE GENOMIC DNA]</scope>
    <source>
        <strain evidence="1 2">NCPPB 2472</strain>
    </source>
</reference>
<dbReference type="STRING" id="46677.AWM79_20905"/>
<dbReference type="AlphaFoldDB" id="A0A0X1T680"/>
<dbReference type="SUPFAM" id="SSF54909">
    <property type="entry name" value="Dimeric alpha+beta barrel"/>
    <property type="match status" value="1"/>
</dbReference>
<organism evidence="1 2">
    <name type="scientific">Pseudomonas agarici</name>
    <dbReference type="NCBI Taxonomy" id="46677"/>
    <lineage>
        <taxon>Bacteria</taxon>
        <taxon>Pseudomonadati</taxon>
        <taxon>Pseudomonadota</taxon>
        <taxon>Gammaproteobacteria</taxon>
        <taxon>Pseudomonadales</taxon>
        <taxon>Pseudomonadaceae</taxon>
        <taxon>Pseudomonas</taxon>
    </lineage>
</organism>
<dbReference type="EMBL" id="CP014135">
    <property type="protein sequence ID" value="AMB87617.1"/>
    <property type="molecule type" value="Genomic_DNA"/>
</dbReference>
<evidence type="ECO:0000313" key="1">
    <source>
        <dbReference type="EMBL" id="AMB87617.1"/>
    </source>
</evidence>
<dbReference type="Proteomes" id="UP000063229">
    <property type="component" value="Chromosome"/>
</dbReference>